<keyword evidence="2" id="KW-1185">Reference proteome</keyword>
<comment type="caution">
    <text evidence="1">The sequence shown here is derived from an EMBL/GenBank/DDBJ whole genome shotgun (WGS) entry which is preliminary data.</text>
</comment>
<evidence type="ECO:0000313" key="1">
    <source>
        <dbReference type="EMBL" id="KAK4225690.1"/>
    </source>
</evidence>
<gene>
    <name evidence="1" type="ORF">QBC38DRAFT_530303</name>
</gene>
<dbReference type="Proteomes" id="UP001301958">
    <property type="component" value="Unassembled WGS sequence"/>
</dbReference>
<accession>A0AAN7BLL9</accession>
<name>A0AAN7BLL9_9PEZI</name>
<dbReference type="AlphaFoldDB" id="A0AAN7BLL9"/>
<sequence length="341" mass="38477">SFLNISPTKRRLLKQAYNLNSDTLKSVLLLHDVFPLSTAFRIGMRNWALNHSRRSFRSERALASSSIIKRLMYTQGGENVLGLVLTFWKTQRYSSTLAVMEDAVDKKDKIVSWAPAEKQARKIRNLLIAWVAQLLSSLLNLIVVAASEIPSLHQLEIFVRCIIRGFKDKALTDLEVKPNLSFDLGKRHRFARQFLFWKKPGDEDMGIDDDDMEGIDVDEGFRNLRPASWDNTVTFTSRLLLQLRQIAKGDCSHIIVSSGPSSASVGFYAAIVLGLSVEFREPMPGGYARAHHPFRMNTDSSLDLPTSPDVIDTLKGSPEITELIKKTALTLYFSIIWTVHV</sequence>
<dbReference type="EMBL" id="MU865361">
    <property type="protein sequence ID" value="KAK4225690.1"/>
    <property type="molecule type" value="Genomic_DNA"/>
</dbReference>
<feature type="non-terminal residue" evidence="1">
    <location>
        <position position="1"/>
    </location>
</feature>
<protein>
    <submittedName>
        <fullName evidence="1">Uncharacterized protein</fullName>
    </submittedName>
</protein>
<evidence type="ECO:0000313" key="2">
    <source>
        <dbReference type="Proteomes" id="UP001301958"/>
    </source>
</evidence>
<reference evidence="1" key="2">
    <citation type="submission" date="2023-05" db="EMBL/GenBank/DDBJ databases">
        <authorList>
            <consortium name="Lawrence Berkeley National Laboratory"/>
            <person name="Steindorff A."/>
            <person name="Hensen N."/>
            <person name="Bonometti L."/>
            <person name="Westerberg I."/>
            <person name="Brannstrom I.O."/>
            <person name="Guillou S."/>
            <person name="Cros-Aarteil S."/>
            <person name="Calhoun S."/>
            <person name="Haridas S."/>
            <person name="Kuo A."/>
            <person name="Mondo S."/>
            <person name="Pangilinan J."/>
            <person name="Riley R."/>
            <person name="Labutti K."/>
            <person name="Andreopoulos B."/>
            <person name="Lipzen A."/>
            <person name="Chen C."/>
            <person name="Yanf M."/>
            <person name="Daum C."/>
            <person name="Ng V."/>
            <person name="Clum A."/>
            <person name="Ohm R."/>
            <person name="Martin F."/>
            <person name="Silar P."/>
            <person name="Natvig D."/>
            <person name="Lalanne C."/>
            <person name="Gautier V."/>
            <person name="Ament-Velasquez S.L."/>
            <person name="Kruys A."/>
            <person name="Hutchinson M.I."/>
            <person name="Powell A.J."/>
            <person name="Barry K."/>
            <person name="Miller A.N."/>
            <person name="Grigoriev I.V."/>
            <person name="Debuchy R."/>
            <person name="Gladieux P."/>
            <person name="Thoren M.H."/>
            <person name="Johannesson H."/>
        </authorList>
    </citation>
    <scope>NUCLEOTIDE SEQUENCE</scope>
    <source>
        <strain evidence="1">CBS 990.96</strain>
    </source>
</reference>
<proteinExistence type="predicted"/>
<reference evidence="1" key="1">
    <citation type="journal article" date="2023" name="Mol. Phylogenet. Evol.">
        <title>Genome-scale phylogeny and comparative genomics of the fungal order Sordariales.</title>
        <authorList>
            <person name="Hensen N."/>
            <person name="Bonometti L."/>
            <person name="Westerberg I."/>
            <person name="Brannstrom I.O."/>
            <person name="Guillou S."/>
            <person name="Cros-Aarteil S."/>
            <person name="Calhoun S."/>
            <person name="Haridas S."/>
            <person name="Kuo A."/>
            <person name="Mondo S."/>
            <person name="Pangilinan J."/>
            <person name="Riley R."/>
            <person name="LaButti K."/>
            <person name="Andreopoulos B."/>
            <person name="Lipzen A."/>
            <person name="Chen C."/>
            <person name="Yan M."/>
            <person name="Daum C."/>
            <person name="Ng V."/>
            <person name="Clum A."/>
            <person name="Steindorff A."/>
            <person name="Ohm R.A."/>
            <person name="Martin F."/>
            <person name="Silar P."/>
            <person name="Natvig D.O."/>
            <person name="Lalanne C."/>
            <person name="Gautier V."/>
            <person name="Ament-Velasquez S.L."/>
            <person name="Kruys A."/>
            <person name="Hutchinson M.I."/>
            <person name="Powell A.J."/>
            <person name="Barry K."/>
            <person name="Miller A.N."/>
            <person name="Grigoriev I.V."/>
            <person name="Debuchy R."/>
            <person name="Gladieux P."/>
            <person name="Hiltunen Thoren M."/>
            <person name="Johannesson H."/>
        </authorList>
    </citation>
    <scope>NUCLEOTIDE SEQUENCE</scope>
    <source>
        <strain evidence="1">CBS 990.96</strain>
    </source>
</reference>
<organism evidence="1 2">
    <name type="scientific">Podospora fimiseda</name>
    <dbReference type="NCBI Taxonomy" id="252190"/>
    <lineage>
        <taxon>Eukaryota</taxon>
        <taxon>Fungi</taxon>
        <taxon>Dikarya</taxon>
        <taxon>Ascomycota</taxon>
        <taxon>Pezizomycotina</taxon>
        <taxon>Sordariomycetes</taxon>
        <taxon>Sordariomycetidae</taxon>
        <taxon>Sordariales</taxon>
        <taxon>Podosporaceae</taxon>
        <taxon>Podospora</taxon>
    </lineage>
</organism>